<evidence type="ECO:0000313" key="1">
    <source>
        <dbReference type="EMBL" id="KAJ3563827.1"/>
    </source>
</evidence>
<gene>
    <name evidence="1" type="ORF">NP233_g8684</name>
</gene>
<organism evidence="1 2">
    <name type="scientific">Leucocoprinus birnbaumii</name>
    <dbReference type="NCBI Taxonomy" id="56174"/>
    <lineage>
        <taxon>Eukaryota</taxon>
        <taxon>Fungi</taxon>
        <taxon>Dikarya</taxon>
        <taxon>Basidiomycota</taxon>
        <taxon>Agaricomycotina</taxon>
        <taxon>Agaricomycetes</taxon>
        <taxon>Agaricomycetidae</taxon>
        <taxon>Agaricales</taxon>
        <taxon>Agaricineae</taxon>
        <taxon>Agaricaceae</taxon>
        <taxon>Leucocoprinus</taxon>
    </lineage>
</organism>
<protein>
    <submittedName>
        <fullName evidence="1">Uncharacterized protein</fullName>
    </submittedName>
</protein>
<accession>A0AAD5VLV8</accession>
<proteinExistence type="predicted"/>
<comment type="caution">
    <text evidence="1">The sequence shown here is derived from an EMBL/GenBank/DDBJ whole genome shotgun (WGS) entry which is preliminary data.</text>
</comment>
<dbReference type="EMBL" id="JANIEX010000718">
    <property type="protein sequence ID" value="KAJ3563827.1"/>
    <property type="molecule type" value="Genomic_DNA"/>
</dbReference>
<dbReference type="Proteomes" id="UP001213000">
    <property type="component" value="Unassembled WGS sequence"/>
</dbReference>
<dbReference type="AlphaFoldDB" id="A0AAD5VLV8"/>
<evidence type="ECO:0000313" key="2">
    <source>
        <dbReference type="Proteomes" id="UP001213000"/>
    </source>
</evidence>
<name>A0AAD5VLV8_9AGAR</name>
<keyword evidence="2" id="KW-1185">Reference proteome</keyword>
<reference evidence="1" key="1">
    <citation type="submission" date="2022-07" db="EMBL/GenBank/DDBJ databases">
        <title>Genome Sequence of Leucocoprinus birnbaumii.</title>
        <authorList>
            <person name="Buettner E."/>
        </authorList>
    </citation>
    <scope>NUCLEOTIDE SEQUENCE</scope>
    <source>
        <strain evidence="1">VT141</strain>
    </source>
</reference>
<sequence length="94" mass="10450">MAWVKQCNLPVCEAIAYNSKPCHDLDSLWDALHGTYNAASGQQCDFAILDQLNPSPEQDWLSFSWKEMMDALLACSSQSVPGPDHIMWAHSLAP</sequence>